<dbReference type="OrthoDB" id="684662at2759"/>
<feature type="region of interest" description="Disordered" evidence="1">
    <location>
        <begin position="129"/>
        <end position="178"/>
    </location>
</feature>
<feature type="compositionally biased region" description="Low complexity" evidence="1">
    <location>
        <begin position="197"/>
        <end position="216"/>
    </location>
</feature>
<gene>
    <name evidence="2" type="ORF">HU200_005397</name>
</gene>
<keyword evidence="3" id="KW-1185">Reference proteome</keyword>
<organism evidence="2 3">
    <name type="scientific">Digitaria exilis</name>
    <dbReference type="NCBI Taxonomy" id="1010633"/>
    <lineage>
        <taxon>Eukaryota</taxon>
        <taxon>Viridiplantae</taxon>
        <taxon>Streptophyta</taxon>
        <taxon>Embryophyta</taxon>
        <taxon>Tracheophyta</taxon>
        <taxon>Spermatophyta</taxon>
        <taxon>Magnoliopsida</taxon>
        <taxon>Liliopsida</taxon>
        <taxon>Poales</taxon>
        <taxon>Poaceae</taxon>
        <taxon>PACMAD clade</taxon>
        <taxon>Panicoideae</taxon>
        <taxon>Panicodae</taxon>
        <taxon>Paniceae</taxon>
        <taxon>Anthephorinae</taxon>
        <taxon>Digitaria</taxon>
    </lineage>
</organism>
<comment type="caution">
    <text evidence="2">The sequence shown here is derived from an EMBL/GenBank/DDBJ whole genome shotgun (WGS) entry which is preliminary data.</text>
</comment>
<evidence type="ECO:0000313" key="3">
    <source>
        <dbReference type="Proteomes" id="UP000636709"/>
    </source>
</evidence>
<dbReference type="Proteomes" id="UP000636709">
    <property type="component" value="Unassembled WGS sequence"/>
</dbReference>
<evidence type="ECO:0000256" key="1">
    <source>
        <dbReference type="SAM" id="MobiDB-lite"/>
    </source>
</evidence>
<dbReference type="EMBL" id="JACEFO010000358">
    <property type="protein sequence ID" value="KAF8772777.1"/>
    <property type="molecule type" value="Genomic_DNA"/>
</dbReference>
<reference evidence="2" key="1">
    <citation type="submission" date="2020-07" db="EMBL/GenBank/DDBJ databases">
        <title>Genome sequence and genetic diversity analysis of an under-domesticated orphan crop, white fonio (Digitaria exilis).</title>
        <authorList>
            <person name="Bennetzen J.L."/>
            <person name="Chen S."/>
            <person name="Ma X."/>
            <person name="Wang X."/>
            <person name="Yssel A.E.J."/>
            <person name="Chaluvadi S.R."/>
            <person name="Johnson M."/>
            <person name="Gangashetty P."/>
            <person name="Hamidou F."/>
            <person name="Sanogo M.D."/>
            <person name="Zwaenepoel A."/>
            <person name="Wallace J."/>
            <person name="Van De Peer Y."/>
            <person name="Van Deynze A."/>
        </authorList>
    </citation>
    <scope>NUCLEOTIDE SEQUENCE</scope>
    <source>
        <tissue evidence="2">Leaves</tissue>
    </source>
</reference>
<feature type="region of interest" description="Disordered" evidence="1">
    <location>
        <begin position="197"/>
        <end position="269"/>
    </location>
</feature>
<protein>
    <submittedName>
        <fullName evidence="2">Uncharacterized protein</fullName>
    </submittedName>
</protein>
<name>A0A835FU49_9POAL</name>
<feature type="compositionally biased region" description="Polar residues" evidence="1">
    <location>
        <begin position="141"/>
        <end position="157"/>
    </location>
</feature>
<sequence>MGEGAVVGLAQKDLALPAKGPLLGKSESRTFAWLPKDQRPRETVAPSDSFGRPKNEGKRGPKGPMLEGNGAGRPSPPKGRGGMTHKPSQKGAVGSTLPQSVGDVLRSGFVLHPTMPAVAIFSPTAPPLPSHQPSPVFRLSTPPSAHKPTSPTQTTSLRLRHRPCRPSSAAAPPPSLPQRPLVEDLLAPAALVLPRLSPSTPAGPAAAAQPATSPRPARTRASRDLSAMLTPASFLIDATRRSSRRSAPRAALPRHVPRADPVRGVGGAHAAALQDQVNLAVLDARAQRHHAPRRGAPSGHHPRASTPPRNRRGAGGSATPPVLDLSHLDLKMLFAGAVLVSTLGSSPRAVAGSEELVLRSTLGLLELAMWSIFQHGDLQERPSGVGRKLVRDVGPPQAEGVAGRIVTRAS</sequence>
<dbReference type="AlphaFoldDB" id="A0A835FU49"/>
<feature type="region of interest" description="Disordered" evidence="1">
    <location>
        <begin position="286"/>
        <end position="320"/>
    </location>
</feature>
<proteinExistence type="predicted"/>
<evidence type="ECO:0000313" key="2">
    <source>
        <dbReference type="EMBL" id="KAF8772777.1"/>
    </source>
</evidence>
<feature type="region of interest" description="Disordered" evidence="1">
    <location>
        <begin position="18"/>
        <end position="99"/>
    </location>
</feature>
<accession>A0A835FU49</accession>